<evidence type="ECO:0000313" key="3">
    <source>
        <dbReference type="Proteomes" id="UP000647241"/>
    </source>
</evidence>
<dbReference type="InterPro" id="IPR001296">
    <property type="entry name" value="Glyco_trans_1"/>
</dbReference>
<reference evidence="2" key="1">
    <citation type="journal article" date="2014" name="Int. J. Syst. Evol. Microbiol.">
        <title>Complete genome sequence of Corynebacterium casei LMG S-19264T (=DSM 44701T), isolated from a smear-ripened cheese.</title>
        <authorList>
            <consortium name="US DOE Joint Genome Institute (JGI-PGF)"/>
            <person name="Walter F."/>
            <person name="Albersmeier A."/>
            <person name="Kalinowski J."/>
            <person name="Ruckert C."/>
        </authorList>
    </citation>
    <scope>NUCLEOTIDE SEQUENCE</scope>
    <source>
        <strain evidence="2">CGMCC 1.12997</strain>
    </source>
</reference>
<dbReference type="EMBL" id="BMGT01000005">
    <property type="protein sequence ID" value="GGG89103.1"/>
    <property type="molecule type" value="Genomic_DNA"/>
</dbReference>
<proteinExistence type="predicted"/>
<sequence>MPIIPLGVDTDRFEKFGQGEIRKQLSLSSGPILLYFGRFSPTSKADLLPLIAAFQQVVRKTPDATLLLAGDDTHHHMSGQLQKLATFLDITDNVRVIANPDLSMKRRLFGEADIFVSPSDSLQETFGITLIEAMAAGLPCVVSDWNGYKDIVSDGETGFLIPTTIPIYPSSFDDLRGSGAMVNVDLLAATTIVDWPTFINRVCTLLSDVDLRKRMGIAARNKAKLRYDWSVVIKDHEALWDELIDEAARRNGVNENKTLDLDSFGYREIFSHYSTDELSDDRVVSTTSVTGSPELPFSMLRDTLPWFQEDVFLAIDAIIKKTGTTTIGEILRDLGKGGELEEISHIAHLSRMIKYGLLKFGD</sequence>
<evidence type="ECO:0000259" key="1">
    <source>
        <dbReference type="Pfam" id="PF00534"/>
    </source>
</evidence>
<dbReference type="CDD" id="cd03801">
    <property type="entry name" value="GT4_PimA-like"/>
    <property type="match status" value="1"/>
</dbReference>
<feature type="domain" description="Glycosyl transferase family 1" evidence="1">
    <location>
        <begin position="20"/>
        <end position="163"/>
    </location>
</feature>
<evidence type="ECO:0000313" key="2">
    <source>
        <dbReference type="EMBL" id="GGG89103.1"/>
    </source>
</evidence>
<dbReference type="PANTHER" id="PTHR12526">
    <property type="entry name" value="GLYCOSYLTRANSFERASE"/>
    <property type="match status" value="1"/>
</dbReference>
<keyword evidence="3" id="KW-1185">Reference proteome</keyword>
<protein>
    <recommendedName>
        <fullName evidence="1">Glycosyl transferase family 1 domain-containing protein</fullName>
    </recommendedName>
</protein>
<accession>A0A917MB65</accession>
<dbReference type="Gene3D" id="3.40.50.2000">
    <property type="entry name" value="Glycogen Phosphorylase B"/>
    <property type="match status" value="1"/>
</dbReference>
<dbReference type="SUPFAM" id="SSF53756">
    <property type="entry name" value="UDP-Glycosyltransferase/glycogen phosphorylase"/>
    <property type="match status" value="1"/>
</dbReference>
<name>A0A917MB65_9BACT</name>
<comment type="caution">
    <text evidence="2">The sequence shown here is derived from an EMBL/GenBank/DDBJ whole genome shotgun (WGS) entry which is preliminary data.</text>
</comment>
<organism evidence="2 3">
    <name type="scientific">Edaphobacter dinghuensis</name>
    <dbReference type="NCBI Taxonomy" id="1560005"/>
    <lineage>
        <taxon>Bacteria</taxon>
        <taxon>Pseudomonadati</taxon>
        <taxon>Acidobacteriota</taxon>
        <taxon>Terriglobia</taxon>
        <taxon>Terriglobales</taxon>
        <taxon>Acidobacteriaceae</taxon>
        <taxon>Edaphobacter</taxon>
    </lineage>
</organism>
<dbReference type="Pfam" id="PF00534">
    <property type="entry name" value="Glycos_transf_1"/>
    <property type="match status" value="1"/>
</dbReference>
<gene>
    <name evidence="2" type="ORF">GCM10011585_36580</name>
</gene>
<dbReference type="Proteomes" id="UP000647241">
    <property type="component" value="Unassembled WGS sequence"/>
</dbReference>
<reference evidence="2" key="2">
    <citation type="submission" date="2020-09" db="EMBL/GenBank/DDBJ databases">
        <authorList>
            <person name="Sun Q."/>
            <person name="Zhou Y."/>
        </authorList>
    </citation>
    <scope>NUCLEOTIDE SEQUENCE</scope>
    <source>
        <strain evidence="2">CGMCC 1.12997</strain>
    </source>
</reference>
<dbReference type="AlphaFoldDB" id="A0A917MB65"/>
<dbReference type="GO" id="GO:0016757">
    <property type="term" value="F:glycosyltransferase activity"/>
    <property type="evidence" value="ECO:0007669"/>
    <property type="project" value="InterPro"/>
</dbReference>